<dbReference type="CDD" id="cd06261">
    <property type="entry name" value="TM_PBP2"/>
    <property type="match status" value="1"/>
</dbReference>
<comment type="subcellular location">
    <subcellularLocation>
        <location evidence="1 7">Cell membrane</location>
        <topology evidence="1 7">Multi-pass membrane protein</topology>
    </subcellularLocation>
</comment>
<dbReference type="Proteomes" id="UP000290759">
    <property type="component" value="Unassembled WGS sequence"/>
</dbReference>
<evidence type="ECO:0000313" key="9">
    <source>
        <dbReference type="EMBL" id="RYC31940.1"/>
    </source>
</evidence>
<accession>A0A4Q2U6H9</accession>
<evidence type="ECO:0000259" key="8">
    <source>
        <dbReference type="PROSITE" id="PS50928"/>
    </source>
</evidence>
<keyword evidence="2 7" id="KW-0813">Transport</keyword>
<reference evidence="9 10" key="1">
    <citation type="submission" date="2018-12" db="EMBL/GenBank/DDBJ databases">
        <authorList>
            <person name="Grouzdev D.S."/>
            <person name="Krutkina M.S."/>
        </authorList>
    </citation>
    <scope>NUCLEOTIDE SEQUENCE [LARGE SCALE GENOMIC DNA]</scope>
    <source>
        <strain evidence="9 10">RmlP026</strain>
    </source>
</reference>
<comment type="similarity">
    <text evidence="7">Belongs to the binding-protein-dependent transport system permease family.</text>
</comment>
<evidence type="ECO:0000256" key="5">
    <source>
        <dbReference type="ARBA" id="ARBA00022989"/>
    </source>
</evidence>
<gene>
    <name evidence="9" type="ORF">D3273_10955</name>
</gene>
<dbReference type="InterPro" id="IPR035906">
    <property type="entry name" value="MetI-like_sf"/>
</dbReference>
<feature type="transmembrane region" description="Helical" evidence="7">
    <location>
        <begin position="20"/>
        <end position="40"/>
    </location>
</feature>
<sequence length="270" mass="27750">MPEARDAASPGARRPAGLPWAAVLTGVGALALWEVAVRALDTPAYVLPAPSRVAATLLRQAPLLWRDALVTGGEMLGGLLLGTLGGVAVALAMAQSRLLERAVGPLLVVAQALPVFAIAPLLVVWFGFGVASKLAMAGLIIFFPVSTSLFEGLRRTDPGLIDLARLNGASRRDTLLLIRLPSALPALGAGLRVAAAVAPLGAVVGEWVGSSSGLGLVMLHANARMQTDTVFAGLTILVAFSLALWAAVGALTRRMTPWAPDTLAPLTGDP</sequence>
<keyword evidence="4 7" id="KW-0812">Transmembrane</keyword>
<comment type="caution">
    <text evidence="9">The sequence shown here is derived from an EMBL/GenBank/DDBJ whole genome shotgun (WGS) entry which is preliminary data.</text>
</comment>
<feature type="transmembrane region" description="Helical" evidence="7">
    <location>
        <begin position="134"/>
        <end position="153"/>
    </location>
</feature>
<organism evidence="9 10">
    <name type="scientific">Lichenibacterium minor</name>
    <dbReference type="NCBI Taxonomy" id="2316528"/>
    <lineage>
        <taxon>Bacteria</taxon>
        <taxon>Pseudomonadati</taxon>
        <taxon>Pseudomonadota</taxon>
        <taxon>Alphaproteobacteria</taxon>
        <taxon>Hyphomicrobiales</taxon>
        <taxon>Lichenihabitantaceae</taxon>
        <taxon>Lichenibacterium</taxon>
    </lineage>
</organism>
<dbReference type="GO" id="GO:0055085">
    <property type="term" value="P:transmembrane transport"/>
    <property type="evidence" value="ECO:0007669"/>
    <property type="project" value="InterPro"/>
</dbReference>
<feature type="transmembrane region" description="Helical" evidence="7">
    <location>
        <begin position="106"/>
        <end position="128"/>
    </location>
</feature>
<evidence type="ECO:0000256" key="2">
    <source>
        <dbReference type="ARBA" id="ARBA00022448"/>
    </source>
</evidence>
<feature type="transmembrane region" description="Helical" evidence="7">
    <location>
        <begin position="75"/>
        <end position="94"/>
    </location>
</feature>
<dbReference type="PROSITE" id="PS50928">
    <property type="entry name" value="ABC_TM1"/>
    <property type="match status" value="1"/>
</dbReference>
<keyword evidence="10" id="KW-1185">Reference proteome</keyword>
<dbReference type="PANTHER" id="PTHR30151">
    <property type="entry name" value="ALKANE SULFONATE ABC TRANSPORTER-RELATED, MEMBRANE SUBUNIT"/>
    <property type="match status" value="1"/>
</dbReference>
<feature type="transmembrane region" description="Helical" evidence="7">
    <location>
        <begin position="200"/>
        <end position="219"/>
    </location>
</feature>
<evidence type="ECO:0000256" key="6">
    <source>
        <dbReference type="ARBA" id="ARBA00023136"/>
    </source>
</evidence>
<name>A0A4Q2U6H9_9HYPH</name>
<dbReference type="GO" id="GO:0005886">
    <property type="term" value="C:plasma membrane"/>
    <property type="evidence" value="ECO:0007669"/>
    <property type="project" value="UniProtKB-SubCell"/>
</dbReference>
<dbReference type="AlphaFoldDB" id="A0A4Q2U6H9"/>
<dbReference type="OrthoDB" id="9786495at2"/>
<dbReference type="PANTHER" id="PTHR30151:SF20">
    <property type="entry name" value="ABC TRANSPORTER PERMEASE PROTEIN HI_0355-RELATED"/>
    <property type="match status" value="1"/>
</dbReference>
<evidence type="ECO:0000313" key="10">
    <source>
        <dbReference type="Proteomes" id="UP000290759"/>
    </source>
</evidence>
<dbReference type="SUPFAM" id="SSF161098">
    <property type="entry name" value="MetI-like"/>
    <property type="match status" value="1"/>
</dbReference>
<keyword evidence="3" id="KW-1003">Cell membrane</keyword>
<dbReference type="InterPro" id="IPR000515">
    <property type="entry name" value="MetI-like"/>
</dbReference>
<evidence type="ECO:0000256" key="3">
    <source>
        <dbReference type="ARBA" id="ARBA00022475"/>
    </source>
</evidence>
<evidence type="ECO:0000256" key="4">
    <source>
        <dbReference type="ARBA" id="ARBA00022692"/>
    </source>
</evidence>
<dbReference type="Gene3D" id="1.10.3720.10">
    <property type="entry name" value="MetI-like"/>
    <property type="match status" value="1"/>
</dbReference>
<keyword evidence="5 7" id="KW-1133">Transmembrane helix</keyword>
<feature type="domain" description="ABC transmembrane type-1" evidence="8">
    <location>
        <begin position="64"/>
        <end position="248"/>
    </location>
</feature>
<evidence type="ECO:0000256" key="7">
    <source>
        <dbReference type="RuleBase" id="RU363032"/>
    </source>
</evidence>
<proteinExistence type="inferred from homology"/>
<dbReference type="EMBL" id="QYBB01000010">
    <property type="protein sequence ID" value="RYC31940.1"/>
    <property type="molecule type" value="Genomic_DNA"/>
</dbReference>
<evidence type="ECO:0000256" key="1">
    <source>
        <dbReference type="ARBA" id="ARBA00004651"/>
    </source>
</evidence>
<reference evidence="9 10" key="2">
    <citation type="submission" date="2019-02" db="EMBL/GenBank/DDBJ databases">
        <title>'Lichenibacterium ramalinii' gen. nov. sp. nov., 'Lichenibacterium minor' gen. nov. sp. nov.</title>
        <authorList>
            <person name="Pankratov T."/>
        </authorList>
    </citation>
    <scope>NUCLEOTIDE SEQUENCE [LARGE SCALE GENOMIC DNA]</scope>
    <source>
        <strain evidence="9 10">RmlP026</strain>
    </source>
</reference>
<dbReference type="Pfam" id="PF00528">
    <property type="entry name" value="BPD_transp_1"/>
    <property type="match status" value="1"/>
</dbReference>
<dbReference type="RefSeq" id="WP_129226421.1">
    <property type="nucleotide sequence ID" value="NZ_QYBB01000010.1"/>
</dbReference>
<feature type="transmembrane region" description="Helical" evidence="7">
    <location>
        <begin position="231"/>
        <end position="251"/>
    </location>
</feature>
<keyword evidence="6 7" id="KW-0472">Membrane</keyword>
<protein>
    <submittedName>
        <fullName evidence="9">ABC transporter permease</fullName>
    </submittedName>
</protein>